<evidence type="ECO:0000313" key="2">
    <source>
        <dbReference type="Proteomes" id="UP001500618"/>
    </source>
</evidence>
<evidence type="ECO:0000313" key="1">
    <source>
        <dbReference type="EMBL" id="GAA1678487.1"/>
    </source>
</evidence>
<comment type="caution">
    <text evidence="1">The sequence shown here is derived from an EMBL/GenBank/DDBJ whole genome shotgun (WGS) entry which is preliminary data.</text>
</comment>
<proteinExistence type="predicted"/>
<accession>A0ABN2GXI9</accession>
<dbReference type="Proteomes" id="UP001500618">
    <property type="component" value="Unassembled WGS sequence"/>
</dbReference>
<dbReference type="EMBL" id="BAAANY010000009">
    <property type="protein sequence ID" value="GAA1678487.1"/>
    <property type="molecule type" value="Genomic_DNA"/>
</dbReference>
<keyword evidence="2" id="KW-1185">Reference proteome</keyword>
<dbReference type="RefSeq" id="WP_344310714.1">
    <property type="nucleotide sequence ID" value="NZ_BAAANY010000009.1"/>
</dbReference>
<gene>
    <name evidence="1" type="ORF">GCM10009765_29710</name>
</gene>
<sequence>MFEEELDALQSRDDSKVAASVERLLAADTGIAFGADPTQLTYRQLVDLCWSYEWSIARIEACQLAVIAEQLRRALSAGASQVEAQQRCALDVQGALHISQRAARSLVATAQEICDHPGSHAGRPVAPAEPVAT</sequence>
<organism evidence="1 2">
    <name type="scientific">Fodinicola feengrottensis</name>
    <dbReference type="NCBI Taxonomy" id="435914"/>
    <lineage>
        <taxon>Bacteria</taxon>
        <taxon>Bacillati</taxon>
        <taxon>Actinomycetota</taxon>
        <taxon>Actinomycetes</taxon>
        <taxon>Mycobacteriales</taxon>
        <taxon>Fodinicola</taxon>
    </lineage>
</organism>
<protein>
    <submittedName>
        <fullName evidence="1">Uncharacterized protein</fullName>
    </submittedName>
</protein>
<name>A0ABN2GXI9_9ACTN</name>
<reference evidence="1 2" key="1">
    <citation type="journal article" date="2019" name="Int. J. Syst. Evol. Microbiol.">
        <title>The Global Catalogue of Microorganisms (GCM) 10K type strain sequencing project: providing services to taxonomists for standard genome sequencing and annotation.</title>
        <authorList>
            <consortium name="The Broad Institute Genomics Platform"/>
            <consortium name="The Broad Institute Genome Sequencing Center for Infectious Disease"/>
            <person name="Wu L."/>
            <person name="Ma J."/>
        </authorList>
    </citation>
    <scope>NUCLEOTIDE SEQUENCE [LARGE SCALE GENOMIC DNA]</scope>
    <source>
        <strain evidence="1 2">JCM 14718</strain>
    </source>
</reference>